<dbReference type="InParanoid" id="E2C7T1"/>
<organism evidence="2">
    <name type="scientific">Harpegnathos saltator</name>
    <name type="common">Jerdon's jumping ant</name>
    <dbReference type="NCBI Taxonomy" id="610380"/>
    <lineage>
        <taxon>Eukaryota</taxon>
        <taxon>Metazoa</taxon>
        <taxon>Ecdysozoa</taxon>
        <taxon>Arthropoda</taxon>
        <taxon>Hexapoda</taxon>
        <taxon>Insecta</taxon>
        <taxon>Pterygota</taxon>
        <taxon>Neoptera</taxon>
        <taxon>Endopterygota</taxon>
        <taxon>Hymenoptera</taxon>
        <taxon>Apocrita</taxon>
        <taxon>Aculeata</taxon>
        <taxon>Formicoidea</taxon>
        <taxon>Formicidae</taxon>
        <taxon>Ponerinae</taxon>
        <taxon>Ponerini</taxon>
        <taxon>Harpegnathos</taxon>
    </lineage>
</organism>
<feature type="non-terminal residue" evidence="1">
    <location>
        <position position="1"/>
    </location>
</feature>
<protein>
    <submittedName>
        <fullName evidence="1">Uncharacterized protein</fullName>
    </submittedName>
</protein>
<feature type="non-terminal residue" evidence="1">
    <location>
        <position position="52"/>
    </location>
</feature>
<gene>
    <name evidence="1" type="ORF">EAI_13214</name>
</gene>
<evidence type="ECO:0000313" key="1">
    <source>
        <dbReference type="EMBL" id="EFN76000.1"/>
    </source>
</evidence>
<accession>E2C7T1</accession>
<keyword evidence="2" id="KW-1185">Reference proteome</keyword>
<reference evidence="1 2" key="1">
    <citation type="journal article" date="2010" name="Science">
        <title>Genomic comparison of the ants Camponotus floridanus and Harpegnathos saltator.</title>
        <authorList>
            <person name="Bonasio R."/>
            <person name="Zhang G."/>
            <person name="Ye C."/>
            <person name="Mutti N.S."/>
            <person name="Fang X."/>
            <person name="Qin N."/>
            <person name="Donahue G."/>
            <person name="Yang P."/>
            <person name="Li Q."/>
            <person name="Li C."/>
            <person name="Zhang P."/>
            <person name="Huang Z."/>
            <person name="Berger S.L."/>
            <person name="Reinberg D."/>
            <person name="Wang J."/>
            <person name="Liebig J."/>
        </authorList>
    </citation>
    <scope>NUCLEOTIDE SEQUENCE [LARGE SCALE GENOMIC DNA]</scope>
    <source>
        <strain evidence="1 2">R22 G/1</strain>
    </source>
</reference>
<dbReference type="Proteomes" id="UP000008237">
    <property type="component" value="Unassembled WGS sequence"/>
</dbReference>
<dbReference type="EMBL" id="GL453440">
    <property type="protein sequence ID" value="EFN76000.1"/>
    <property type="molecule type" value="Genomic_DNA"/>
</dbReference>
<sequence>DKCKLKERKKIVQEDFKNKMGLTIDVPKQGSGTTNDGNTARRFFVNSKLSSE</sequence>
<proteinExistence type="predicted"/>
<dbReference type="AlphaFoldDB" id="E2C7T1"/>
<evidence type="ECO:0000313" key="2">
    <source>
        <dbReference type="Proteomes" id="UP000008237"/>
    </source>
</evidence>
<name>E2C7T1_HARSA</name>